<dbReference type="Gene3D" id="2.60.120.260">
    <property type="entry name" value="Galactose-binding domain-like"/>
    <property type="match status" value="1"/>
</dbReference>
<organism evidence="2 3">
    <name type="scientific">Autumnicola psychrophila</name>
    <dbReference type="NCBI Taxonomy" id="3075592"/>
    <lineage>
        <taxon>Bacteria</taxon>
        <taxon>Pseudomonadati</taxon>
        <taxon>Bacteroidota</taxon>
        <taxon>Flavobacteriia</taxon>
        <taxon>Flavobacteriales</taxon>
        <taxon>Flavobacteriaceae</taxon>
        <taxon>Autumnicola</taxon>
    </lineage>
</organism>
<dbReference type="Gene3D" id="2.120.10.30">
    <property type="entry name" value="TolB, C-terminal domain"/>
    <property type="match status" value="1"/>
</dbReference>
<accession>A0ABU3DQS1</accession>
<evidence type="ECO:0000256" key="1">
    <source>
        <dbReference type="SAM" id="SignalP"/>
    </source>
</evidence>
<name>A0ABU3DQS1_9FLAO</name>
<dbReference type="Gene3D" id="2.60.40.4070">
    <property type="match status" value="1"/>
</dbReference>
<dbReference type="RefSeq" id="WP_311499450.1">
    <property type="nucleotide sequence ID" value="NZ_JAVRHN010000004.1"/>
</dbReference>
<reference evidence="2 3" key="1">
    <citation type="submission" date="2023-09" db="EMBL/GenBank/DDBJ databases">
        <authorList>
            <person name="Rey-Velasco X."/>
        </authorList>
    </citation>
    <scope>NUCLEOTIDE SEQUENCE [LARGE SCALE GENOMIC DNA]</scope>
    <source>
        <strain evidence="2 3">F225</strain>
    </source>
</reference>
<dbReference type="SUPFAM" id="SSF63829">
    <property type="entry name" value="Calcium-dependent phosphotriesterase"/>
    <property type="match status" value="1"/>
</dbReference>
<evidence type="ECO:0000313" key="2">
    <source>
        <dbReference type="EMBL" id="MDT0686046.1"/>
    </source>
</evidence>
<keyword evidence="3" id="KW-1185">Reference proteome</keyword>
<keyword evidence="1" id="KW-0732">Signal</keyword>
<feature type="signal peptide" evidence="1">
    <location>
        <begin position="1"/>
        <end position="20"/>
    </location>
</feature>
<evidence type="ECO:0000313" key="3">
    <source>
        <dbReference type="Proteomes" id="UP001253848"/>
    </source>
</evidence>
<gene>
    <name evidence="2" type="ORF">RM541_06700</name>
</gene>
<sequence>MRFTLITILFLVFTSGNAQNYYYTLDTNPEAPRSISPLKKGDFYLEAEEADNSNAKWEFYMDPDASGGAYAKVPKYAFEDFDNWNTKPDNTSERLKFTIENVEAGEYTVWIRGKRNGRNREFWVTENNNEKGYEVFDLSSDGTYDWISNHGSNGLSSSDKKIRFNLKEGKNIITIFRKHSAYQIDRIFLTKNGSVPTEEYENSKAVVTSAGVYKEDGTLVRTLWNNELKSSKILETKPDWDFKDDFGNMVNPGNYQIKITTSDVKYEWEGVVGNTSDDFQGNGHVIGSYARMLDMVTEGKYGYIAMGYSEPENNPSSLKIDLENPYKRIEFETLNPFNRGQESYAVTSDGKTVYWGGLDPYSHNSSKWFVFGTKVIDDTFQNFENGNSYRPPSGKESFPSIFGELDNENGHITGMAVQRTGKYLYVVHKNLNLIKVYDKNTGEAVMDIANLNQPFKIFIDAKGSGNLWISHQEGVEKFKISDDGSLEKAGVLITNNQVLSISGEHSGNTITLIDGKDQQLKTYSTGDGKLIKTFGQKGGYENSPDVYDDKFYFGDDQNNFQPHAGITFAAYEADGSVWINDTWNHRVQHFNGTTLEHSLYTQDPLKQVAINPNMPKRLFYYYHEFEIDYSKPFKNFNNSWKLKRNWRGKMKSFGRDGMAAGFQNVVTLSNGKTYAQTLSPNDNNSRFYEIVELDPINGLRYTGITQDRFGEMLHYDGTLRPRGSYNSSTNSATWYKREVTGFNNNNPIWGGKVNLAKVENLDKNDVYNFGASSIPSPMPEVTSGGIIIAYNSDKPDNGGTNFHLGGIKTGSDTYLWKTSPNTPEGYSGNYPTDGRFDISNGVGYNAGGICVTIDNHVFWSYRGEFWKQRQTNYWQHYNANTGAMLGRFGTHVYKTPAKGQAGNMFSGGIVEVNGNYYLYHNGEAHHYGVHRWKISNLDSVKEYKFPVEVSN</sequence>
<comment type="caution">
    <text evidence="2">The sequence shown here is derived from an EMBL/GenBank/DDBJ whole genome shotgun (WGS) entry which is preliminary data.</text>
</comment>
<proteinExistence type="predicted"/>
<dbReference type="Proteomes" id="UP001253848">
    <property type="component" value="Unassembled WGS sequence"/>
</dbReference>
<dbReference type="EMBL" id="JAVRHN010000004">
    <property type="protein sequence ID" value="MDT0686046.1"/>
    <property type="molecule type" value="Genomic_DNA"/>
</dbReference>
<dbReference type="InterPro" id="IPR011042">
    <property type="entry name" value="6-blade_b-propeller_TolB-like"/>
</dbReference>
<feature type="chain" id="PRO_5045332530" evidence="1">
    <location>
        <begin position="21"/>
        <end position="951"/>
    </location>
</feature>
<protein>
    <submittedName>
        <fullName evidence="2">Uncharacterized protein</fullName>
    </submittedName>
</protein>